<evidence type="ECO:0000256" key="2">
    <source>
        <dbReference type="SAM" id="Phobius"/>
    </source>
</evidence>
<dbReference type="EMBL" id="JAATJN010000001">
    <property type="protein sequence ID" value="NJC56545.1"/>
    <property type="molecule type" value="Genomic_DNA"/>
</dbReference>
<evidence type="ECO:0000313" key="5">
    <source>
        <dbReference type="Proteomes" id="UP000576792"/>
    </source>
</evidence>
<name>A0A846RYM4_9MICO</name>
<keyword evidence="2" id="KW-0472">Membrane</keyword>
<comment type="caution">
    <text evidence="4">The sequence shown here is derived from an EMBL/GenBank/DDBJ whole genome shotgun (WGS) entry which is preliminary data.</text>
</comment>
<keyword evidence="2" id="KW-0812">Transmembrane</keyword>
<organism evidence="4 5">
    <name type="scientific">Brevibacterium marinum</name>
    <dbReference type="NCBI Taxonomy" id="418643"/>
    <lineage>
        <taxon>Bacteria</taxon>
        <taxon>Bacillati</taxon>
        <taxon>Actinomycetota</taxon>
        <taxon>Actinomycetes</taxon>
        <taxon>Micrococcales</taxon>
        <taxon>Brevibacteriaceae</taxon>
        <taxon>Brevibacterium</taxon>
    </lineage>
</organism>
<feature type="domain" description="DUF4190" evidence="3">
    <location>
        <begin position="81"/>
        <end position="143"/>
    </location>
</feature>
<reference evidence="4 5" key="1">
    <citation type="submission" date="2020-03" db="EMBL/GenBank/DDBJ databases">
        <title>Sequencing the genomes of 1000 actinobacteria strains.</title>
        <authorList>
            <person name="Klenk H.-P."/>
        </authorList>
    </citation>
    <scope>NUCLEOTIDE SEQUENCE [LARGE SCALE GENOMIC DNA]</scope>
    <source>
        <strain evidence="4 5">DSM 18964</strain>
    </source>
</reference>
<dbReference type="AlphaFoldDB" id="A0A846RYM4"/>
<keyword evidence="2" id="KW-1133">Transmembrane helix</keyword>
<dbReference type="RefSeq" id="WP_167950407.1">
    <property type="nucleotide sequence ID" value="NZ_BAAAPQ010000013.1"/>
</dbReference>
<feature type="transmembrane region" description="Helical" evidence="2">
    <location>
        <begin position="81"/>
        <end position="106"/>
    </location>
</feature>
<feature type="region of interest" description="Disordered" evidence="1">
    <location>
        <begin position="1"/>
        <end position="27"/>
    </location>
</feature>
<accession>A0A846RYM4</accession>
<protein>
    <recommendedName>
        <fullName evidence="3">DUF4190 domain-containing protein</fullName>
    </recommendedName>
</protein>
<keyword evidence="5" id="KW-1185">Reference proteome</keyword>
<dbReference type="Pfam" id="PF13828">
    <property type="entry name" value="DUF4190"/>
    <property type="match status" value="1"/>
</dbReference>
<dbReference type="InterPro" id="IPR025241">
    <property type="entry name" value="DUF4190"/>
</dbReference>
<sequence>MSSQNNWNNPDMYYQQPRSGGAPGSGYGGSTAGYGHSSYSTETANGPNAQYAGAYANAPGAQFAGPGPTYVYQPLPPTSTLAIFALVASIFGVMSSFFLAGIAGIIMGHIARKQIPRNGERGDGIAVASLWVGYIGTAIWILFWIGYIGIAVLLFGVAMAGAGSIG</sequence>
<evidence type="ECO:0000256" key="1">
    <source>
        <dbReference type="SAM" id="MobiDB-lite"/>
    </source>
</evidence>
<feature type="transmembrane region" description="Helical" evidence="2">
    <location>
        <begin position="127"/>
        <end position="160"/>
    </location>
</feature>
<gene>
    <name evidence="4" type="ORF">BKA07_001580</name>
</gene>
<proteinExistence type="predicted"/>
<evidence type="ECO:0000313" key="4">
    <source>
        <dbReference type="EMBL" id="NJC56545.1"/>
    </source>
</evidence>
<evidence type="ECO:0000259" key="3">
    <source>
        <dbReference type="Pfam" id="PF13828"/>
    </source>
</evidence>
<dbReference type="Proteomes" id="UP000576792">
    <property type="component" value="Unassembled WGS sequence"/>
</dbReference>